<evidence type="ECO:0000259" key="9">
    <source>
        <dbReference type="PROSITE" id="PS50240"/>
    </source>
</evidence>
<evidence type="ECO:0000256" key="5">
    <source>
        <dbReference type="ARBA" id="ARBA00023157"/>
    </source>
</evidence>
<dbReference type="PANTHER" id="PTHR24256">
    <property type="entry name" value="TRYPTASE-RELATED"/>
    <property type="match status" value="1"/>
</dbReference>
<dbReference type="SUPFAM" id="SSF50494">
    <property type="entry name" value="Trypsin-like serine proteases"/>
    <property type="match status" value="1"/>
</dbReference>
<proteinExistence type="inferred from homology"/>
<dbReference type="GO" id="GO:0004252">
    <property type="term" value="F:serine-type endopeptidase activity"/>
    <property type="evidence" value="ECO:0007669"/>
    <property type="project" value="InterPro"/>
</dbReference>
<dbReference type="Pfam" id="PF00089">
    <property type="entry name" value="Trypsin"/>
    <property type="match status" value="1"/>
</dbReference>
<dbReference type="Proteomes" id="UP000801492">
    <property type="component" value="Unassembled WGS sequence"/>
</dbReference>
<evidence type="ECO:0000313" key="11">
    <source>
        <dbReference type="Proteomes" id="UP000801492"/>
    </source>
</evidence>
<dbReference type="InterPro" id="IPR033116">
    <property type="entry name" value="TRYPSIN_SER"/>
</dbReference>
<feature type="domain" description="Peptidase S1" evidence="9">
    <location>
        <begin position="82"/>
        <end position="336"/>
    </location>
</feature>
<dbReference type="InterPro" id="IPR001254">
    <property type="entry name" value="Trypsin_dom"/>
</dbReference>
<organism evidence="10 11">
    <name type="scientific">Ignelater luminosus</name>
    <name type="common">Cucubano</name>
    <name type="synonym">Pyrophorus luminosus</name>
    <dbReference type="NCBI Taxonomy" id="2038154"/>
    <lineage>
        <taxon>Eukaryota</taxon>
        <taxon>Metazoa</taxon>
        <taxon>Ecdysozoa</taxon>
        <taxon>Arthropoda</taxon>
        <taxon>Hexapoda</taxon>
        <taxon>Insecta</taxon>
        <taxon>Pterygota</taxon>
        <taxon>Neoptera</taxon>
        <taxon>Endopterygota</taxon>
        <taxon>Coleoptera</taxon>
        <taxon>Polyphaga</taxon>
        <taxon>Elateriformia</taxon>
        <taxon>Elateroidea</taxon>
        <taxon>Elateridae</taxon>
        <taxon>Agrypninae</taxon>
        <taxon>Pyrophorini</taxon>
        <taxon>Ignelater</taxon>
    </lineage>
</organism>
<comment type="caution">
    <text evidence="10">The sequence shown here is derived from an EMBL/GenBank/DDBJ whole genome shotgun (WGS) entry which is preliminary data.</text>
</comment>
<dbReference type="InterPro" id="IPR001314">
    <property type="entry name" value="Peptidase_S1A"/>
</dbReference>
<dbReference type="FunFam" id="2.40.10.10:FF:000084">
    <property type="entry name" value="Serine protease easter"/>
    <property type="match status" value="1"/>
</dbReference>
<name>A0A8K0C826_IGNLU</name>
<evidence type="ECO:0000256" key="1">
    <source>
        <dbReference type="ARBA" id="ARBA00022670"/>
    </source>
</evidence>
<evidence type="ECO:0000256" key="7">
    <source>
        <dbReference type="ARBA" id="ARBA00024195"/>
    </source>
</evidence>
<dbReference type="InterPro" id="IPR018114">
    <property type="entry name" value="TRYPSIN_HIS"/>
</dbReference>
<dbReference type="PRINTS" id="PR00722">
    <property type="entry name" value="CHYMOTRYPSIN"/>
</dbReference>
<keyword evidence="6" id="KW-0325">Glycoprotein</keyword>
<evidence type="ECO:0000256" key="8">
    <source>
        <dbReference type="RuleBase" id="RU363034"/>
    </source>
</evidence>
<keyword evidence="11" id="KW-1185">Reference proteome</keyword>
<dbReference type="PROSITE" id="PS00134">
    <property type="entry name" value="TRYPSIN_HIS"/>
    <property type="match status" value="1"/>
</dbReference>
<dbReference type="SMART" id="SM00020">
    <property type="entry name" value="Tryp_SPc"/>
    <property type="match status" value="1"/>
</dbReference>
<dbReference type="EMBL" id="VTPC01090629">
    <property type="protein sequence ID" value="KAF2882323.1"/>
    <property type="molecule type" value="Genomic_DNA"/>
</dbReference>
<keyword evidence="2" id="KW-0732">Signal</keyword>
<evidence type="ECO:0000313" key="10">
    <source>
        <dbReference type="EMBL" id="KAF2882323.1"/>
    </source>
</evidence>
<dbReference type="PROSITE" id="PS50240">
    <property type="entry name" value="TRYPSIN_DOM"/>
    <property type="match status" value="1"/>
</dbReference>
<evidence type="ECO:0000256" key="6">
    <source>
        <dbReference type="ARBA" id="ARBA00023180"/>
    </source>
</evidence>
<dbReference type="PROSITE" id="PS00135">
    <property type="entry name" value="TRYPSIN_SER"/>
    <property type="match status" value="1"/>
</dbReference>
<evidence type="ECO:0000256" key="4">
    <source>
        <dbReference type="ARBA" id="ARBA00022825"/>
    </source>
</evidence>
<evidence type="ECO:0000256" key="2">
    <source>
        <dbReference type="ARBA" id="ARBA00022729"/>
    </source>
</evidence>
<dbReference type="InterPro" id="IPR009003">
    <property type="entry name" value="Peptidase_S1_PA"/>
</dbReference>
<reference evidence="10" key="1">
    <citation type="submission" date="2019-08" db="EMBL/GenBank/DDBJ databases">
        <title>The genome of the North American firefly Photinus pyralis.</title>
        <authorList>
            <consortium name="Photinus pyralis genome working group"/>
            <person name="Fallon T.R."/>
            <person name="Sander Lower S.E."/>
            <person name="Weng J.-K."/>
        </authorList>
    </citation>
    <scope>NUCLEOTIDE SEQUENCE</scope>
    <source>
        <strain evidence="10">TRF0915ILg1</strain>
        <tissue evidence="10">Whole body</tissue>
    </source>
</reference>
<keyword evidence="1 8" id="KW-0645">Protease</keyword>
<gene>
    <name evidence="10" type="ORF">ILUMI_23847</name>
</gene>
<dbReference type="AlphaFoldDB" id="A0A8K0C826"/>
<dbReference type="InterPro" id="IPR043504">
    <property type="entry name" value="Peptidase_S1_PA_chymotrypsin"/>
</dbReference>
<dbReference type="Gene3D" id="2.40.10.10">
    <property type="entry name" value="Trypsin-like serine proteases"/>
    <property type="match status" value="2"/>
</dbReference>
<dbReference type="InterPro" id="IPR051487">
    <property type="entry name" value="Ser/Thr_Proteases_Immune/Dev"/>
</dbReference>
<keyword evidence="5" id="KW-1015">Disulfide bond</keyword>
<dbReference type="OrthoDB" id="547031at2759"/>
<evidence type="ECO:0000256" key="3">
    <source>
        <dbReference type="ARBA" id="ARBA00022801"/>
    </source>
</evidence>
<dbReference type="CDD" id="cd00190">
    <property type="entry name" value="Tryp_SPc"/>
    <property type="match status" value="1"/>
</dbReference>
<protein>
    <recommendedName>
        <fullName evidence="9">Peptidase S1 domain-containing protein</fullName>
    </recommendedName>
</protein>
<comment type="similarity">
    <text evidence="7">Belongs to the peptidase S1 family. CLIP subfamily.</text>
</comment>
<keyword evidence="4 8" id="KW-0720">Serine protease</keyword>
<dbReference type="FunFam" id="2.40.10.10:FF:000028">
    <property type="entry name" value="Serine protease easter"/>
    <property type="match status" value="1"/>
</dbReference>
<dbReference type="GO" id="GO:0006508">
    <property type="term" value="P:proteolysis"/>
    <property type="evidence" value="ECO:0007669"/>
    <property type="project" value="UniProtKB-KW"/>
</dbReference>
<accession>A0A8K0C826</accession>
<keyword evidence="3 8" id="KW-0378">Hydrolase</keyword>
<sequence length="337" mass="37494">MLSNIENFDIIAKKHNVRICLLHEGTSNHLVIAELKLKIMFQLKSPVFCILIYFCSIAFSNEIKSSLLPDRDVCGRQEEMRIYGGVEANVGEFPWLVLLKDRDYGFICGGALINTRYVLTAAHCVTEDINLESVRLGEHNVKTDEDCEGDTPGLEYCSDPPVDIEVEEIISHETYDDNDANGYGDIALLRLKEEVNYTTHINPICLPLSVELQNKIYTGKIVVVAGWGKSEKTLGSDVKLKVEVPVESNNDCAKHYKENGLSIAGSQICAGGVKGKDSCQGDSGGPLMYRDLQTEEQNWVCIGVVSYGLQKCGIEHIPGVYTRVTEYTPWILEKLKP</sequence>